<feature type="domain" description="SET" evidence="2">
    <location>
        <begin position="41"/>
        <end position="178"/>
    </location>
</feature>
<dbReference type="PANTHER" id="PTHR46167">
    <property type="entry name" value="N-LYSINE METHYLTRANSFERASE KMT5A"/>
    <property type="match status" value="1"/>
</dbReference>
<dbReference type="SUPFAM" id="SSF82199">
    <property type="entry name" value="SET domain"/>
    <property type="match status" value="1"/>
</dbReference>
<dbReference type="Ensembl" id="ENSPNYT00000010192.1">
    <property type="protein sequence ID" value="ENSPNYP00000009947.1"/>
    <property type="gene ID" value="ENSPNYG00000007562.1"/>
</dbReference>
<sequence>MQLSRCMGFLLSCIVPGTTEQNRQIYPRSYRGKWNKLLHAEPLKYFRKLLNLIFMFLIKFLGKGVFTNKTIKASAFVVEYRGKIFLRKDGRPKKRSVCFAFLKCFGLFMYSFLLLRGHFCMCSVDASKEDKTLGRLVNDDHISPNCEMKTIVYEGKPHLCLFAVEEIPQGKEITYNYGRSSLKSFKSYPNKILKHDQR</sequence>
<dbReference type="InterPro" id="IPR046341">
    <property type="entry name" value="SET_dom_sf"/>
</dbReference>
<proteinExistence type="predicted"/>
<organism evidence="3">
    <name type="scientific">Pundamilia nyererei</name>
    <dbReference type="NCBI Taxonomy" id="303518"/>
    <lineage>
        <taxon>Eukaryota</taxon>
        <taxon>Metazoa</taxon>
        <taxon>Chordata</taxon>
        <taxon>Craniata</taxon>
        <taxon>Vertebrata</taxon>
        <taxon>Euteleostomi</taxon>
        <taxon>Actinopterygii</taxon>
        <taxon>Neopterygii</taxon>
        <taxon>Teleostei</taxon>
        <taxon>Neoteleostei</taxon>
        <taxon>Acanthomorphata</taxon>
        <taxon>Ovalentaria</taxon>
        <taxon>Cichlomorphae</taxon>
        <taxon>Cichliformes</taxon>
        <taxon>Cichlidae</taxon>
        <taxon>African cichlids</taxon>
        <taxon>Pseudocrenilabrinae</taxon>
        <taxon>Haplochromini</taxon>
        <taxon>Pundamilia</taxon>
    </lineage>
</organism>
<dbReference type="Gene3D" id="2.170.270.10">
    <property type="entry name" value="SET domain"/>
    <property type="match status" value="1"/>
</dbReference>
<dbReference type="Pfam" id="PF00856">
    <property type="entry name" value="SET"/>
    <property type="match status" value="1"/>
</dbReference>
<dbReference type="AlphaFoldDB" id="A0A3B4FHH7"/>
<accession>A0A3B4FHH7</accession>
<dbReference type="GO" id="GO:0006357">
    <property type="term" value="P:regulation of transcription by RNA polymerase II"/>
    <property type="evidence" value="ECO:0007669"/>
    <property type="project" value="TreeGrafter"/>
</dbReference>
<dbReference type="GO" id="GO:0042799">
    <property type="term" value="F:histone H4K20 methyltransferase activity"/>
    <property type="evidence" value="ECO:0007669"/>
    <property type="project" value="TreeGrafter"/>
</dbReference>
<feature type="transmembrane region" description="Helical" evidence="1">
    <location>
        <begin position="97"/>
        <end position="115"/>
    </location>
</feature>
<name>A0A3B4FHH7_9CICH</name>
<reference evidence="3" key="1">
    <citation type="submission" date="2023-09" db="UniProtKB">
        <authorList>
            <consortium name="Ensembl"/>
        </authorList>
    </citation>
    <scope>IDENTIFICATION</scope>
</reference>
<keyword evidence="1" id="KW-1133">Transmembrane helix</keyword>
<keyword evidence="1" id="KW-0472">Membrane</keyword>
<dbReference type="InterPro" id="IPR051760">
    <property type="entry name" value="KMT5A"/>
</dbReference>
<evidence type="ECO:0000259" key="2">
    <source>
        <dbReference type="PROSITE" id="PS50280"/>
    </source>
</evidence>
<dbReference type="GO" id="GO:0043516">
    <property type="term" value="P:regulation of DNA damage response, signal transduction by p53 class mediator"/>
    <property type="evidence" value="ECO:0007669"/>
    <property type="project" value="TreeGrafter"/>
</dbReference>
<dbReference type="SMART" id="SM00317">
    <property type="entry name" value="SET"/>
    <property type="match status" value="1"/>
</dbReference>
<protein>
    <recommendedName>
        <fullName evidence="2">SET domain-containing protein</fullName>
    </recommendedName>
</protein>
<evidence type="ECO:0000313" key="3">
    <source>
        <dbReference type="Ensembl" id="ENSPNYP00000009947.1"/>
    </source>
</evidence>
<dbReference type="GeneTree" id="ENSGT01020000230590"/>
<dbReference type="STRING" id="303518.ENSPNYP00000009947"/>
<dbReference type="GO" id="GO:0005634">
    <property type="term" value="C:nucleus"/>
    <property type="evidence" value="ECO:0007669"/>
    <property type="project" value="TreeGrafter"/>
</dbReference>
<dbReference type="PROSITE" id="PS50280">
    <property type="entry name" value="SET"/>
    <property type="match status" value="1"/>
</dbReference>
<dbReference type="InterPro" id="IPR001214">
    <property type="entry name" value="SET_dom"/>
</dbReference>
<dbReference type="PANTHER" id="PTHR46167:SF1">
    <property type="entry name" value="N-LYSINE METHYLTRANSFERASE KMT5A"/>
    <property type="match status" value="1"/>
</dbReference>
<keyword evidence="1" id="KW-0812">Transmembrane</keyword>
<evidence type="ECO:0000256" key="1">
    <source>
        <dbReference type="SAM" id="Phobius"/>
    </source>
</evidence>
<dbReference type="GO" id="GO:0005700">
    <property type="term" value="C:polytene chromosome"/>
    <property type="evidence" value="ECO:0007669"/>
    <property type="project" value="TreeGrafter"/>
</dbReference>